<dbReference type="Gene3D" id="1.25.10.10">
    <property type="entry name" value="Leucine-rich Repeat Variant"/>
    <property type="match status" value="1"/>
</dbReference>
<dbReference type="InterPro" id="IPR011989">
    <property type="entry name" value="ARM-like"/>
</dbReference>
<dbReference type="InterPro" id="IPR032430">
    <property type="entry name" value="Blm10_mid"/>
</dbReference>
<dbReference type="GO" id="GO:0006281">
    <property type="term" value="P:DNA repair"/>
    <property type="evidence" value="ECO:0007669"/>
    <property type="project" value="UniProtKB-KW"/>
</dbReference>
<feature type="domain" description="Proteasome activator Blm10 middle HEAT repeats region" evidence="6">
    <location>
        <begin position="325"/>
        <end position="491"/>
    </location>
</feature>
<dbReference type="SUPFAM" id="SSF48371">
    <property type="entry name" value="ARM repeat"/>
    <property type="match status" value="2"/>
</dbReference>
<reference evidence="7" key="1">
    <citation type="submission" date="2015-04" db="EMBL/GenBank/DDBJ databases">
        <title>The genome sequence of the plant pathogenic Rhizarian Plasmodiophora brassicae reveals insights in its biotrophic life cycle and the origin of chitin synthesis.</title>
        <authorList>
            <person name="Schwelm A."/>
            <person name="Fogelqvist J."/>
            <person name="Knaust A."/>
            <person name="Julke S."/>
            <person name="Lilja T."/>
            <person name="Dhandapani V."/>
            <person name="Bonilla-Rosso G."/>
            <person name="Karlsson M."/>
            <person name="Shevchenko A."/>
            <person name="Choi S.R."/>
            <person name="Kim H.G."/>
            <person name="Park J.Y."/>
            <person name="Lim Y.P."/>
            <person name="Ludwig-Muller J."/>
            <person name="Dixelius C."/>
        </authorList>
    </citation>
    <scope>NUCLEOTIDE SEQUENCE</scope>
    <source>
        <tissue evidence="7">Potato root galls</tissue>
    </source>
</reference>
<dbReference type="GO" id="GO:0016504">
    <property type="term" value="F:peptidase activator activity"/>
    <property type="evidence" value="ECO:0007669"/>
    <property type="project" value="InterPro"/>
</dbReference>
<dbReference type="Pfam" id="PF11919">
    <property type="entry name" value="PSME4_C"/>
    <property type="match status" value="1"/>
</dbReference>
<feature type="domain" description="Proteasome activator Blm10 middle HEAT repeats region" evidence="6">
    <location>
        <begin position="501"/>
        <end position="749"/>
    </location>
</feature>
<keyword evidence="3" id="KW-0227">DNA damage</keyword>
<keyword evidence="2" id="KW-0677">Repeat</keyword>
<dbReference type="GO" id="GO:0070628">
    <property type="term" value="F:proteasome binding"/>
    <property type="evidence" value="ECO:0007669"/>
    <property type="project" value="InterPro"/>
</dbReference>
<evidence type="ECO:0000256" key="3">
    <source>
        <dbReference type="ARBA" id="ARBA00022763"/>
    </source>
</evidence>
<comment type="similarity">
    <text evidence="1">Belongs to the BLM10 family.</text>
</comment>
<dbReference type="Pfam" id="PF16507">
    <property type="entry name" value="HEAT_PSME4_mid"/>
    <property type="match status" value="2"/>
</dbReference>
<evidence type="ECO:0000259" key="6">
    <source>
        <dbReference type="Pfam" id="PF16507"/>
    </source>
</evidence>
<protein>
    <recommendedName>
        <fullName evidence="8">Proteasome activator complex subunit 4 C-terminal domain-containing protein</fullName>
    </recommendedName>
</protein>
<name>A0A0H5QIQ9_9EUKA</name>
<sequence>MHDDRAETTMDRQCPSTDLCNMPPLIQESLLTYKRQLVLFVLDTLPDAMTVQSDVHLITSTLSLLKGALDAYIPFTIPERVQLLNVLYPIVFTSKLPLSTTIAEICSVLLKLSPRMQRSDIQIDWVPLFDRLWEFTSSDLNAYDANGSVLFILHCKAIQCMSIDARRFFSSTVSKELQDRLLCNFTATDSHFFRVLGLLSIFLPFRLNDIADNSIDLITQLVGISSWVDQSIDVTCVCFEMFSRSARSQSFNWDSHCPALYNAFLQAMNLTIDGTGHPMKKPASQRRWHISSRHLRRRGSQQLLSKYMARFIIYTINASNIYLFKQLVSTISTFFHPSNPGSWTKALGSFLGYLSLNFAKRQNSNDLLANPIHSVLSEVVITQLLQMSNLAIYSKSQWMIGSACATFRRLAFIDSSLVTPCIYQLINRTLDVPTSARFRRVSCLRVLASTLAAMMDDPFLETALCLAADSIDPSTPEQTSEAIYLFTIFFQTKSVMGLGFLNDISHILLGRLLHLFEHFGEYRKETATDVEMNKDIIRLAYSFFCALPADILRSCSRRLLEFVNSRVIENARRPLGSMCSAAAFADPEWMIAVYVPDLEASLADTDISWMQWRIYLLSCIVRRTGSSLLPYMNTISSVIKTCNQHDHIAVRSYGNKLTRRVLKALTEIYPSELHPTISKIQSGSTQNLSISWHVPSKSEIQAASTLTVTVLEGPLDLLQNGVSSIDSDQSESVIRSLLVIYSVVRGASMVLGAFQIENDCIATDGTQSQCLSSDIFPHSHLPTLFPIMVGETSLRLLVRSVMLRILHIYSGLSRFTAVLERVGDILDIICRPSCPIVNESRSHRIKALLSRQLDVHDNGRCSLRPLLIEGADIALHRRLLLLCNVFKADEGNRAMLHGVIDILHLNFPNIYRSSVNIISTAIAAPLRKSIVDDLVNWTVAAIKSVDSSDYIRIRCLLCIFMFPGVKSYVCERKSTLLVSFIEVLLPYFQFQEKNIRSLAHFYFASYWSWLPPETASVTHPPTLDEPGIKVMESLSNRTNMECQSAIDLLLAQASNGKSQMIVSALLLLFWNSNIFIRSDSIVSVFLQNLISDDSAASALSILIIPRLFDEKTHKISINLSKPDNFQLSTTRGHSEANCAGYHRHAPGLCSPLLNSVSGEAYAYSDWLLGHLDAIYCSINVHRSVNGFDLRNVTDALLNIKSTWPSIRTPQPDSSKFSIAYVQLWHWMLLRSRTETPYMNLFRSSIFSGVSAEPEATITAIELFAALTLHCSRPTATNESTSCNELMTSLMAAIVSTNTESHPNWVACIRFLCSCTDTSKLCLQLGESLIELSFSENADHSTSTPLWCLYISLFNGILMEFGPRSIDLAHRALYRISNFYLSVGSKSVREAISLTIFHAISCCYPGFVNRSIQPSFFHHDQDPAVNDLAIRILKKSRDDNGSSRHCLKTAFRFIIVCFSYGDNIAFGSFILKIIVPVLNFGLLSSDAECCQSAMSAATSISWMTFPGSIINDLISSISQACNDSRSCRVRLQFLKMIRRLVPRHWYIVSDQTTESLFQILLELLTDQHVSIREAAATTLTAVYTSSNSSPSLPSISQLIDQFGCLCRTRLSPGNKEAVARRHGGVLGLIALVRGAAYAVPDWLPGVLSRLTAHSADPPPVGPQVKRLFIDWRHMHHDDWHELHVHFTSDELELVSQLDVASSYFV</sequence>
<evidence type="ECO:0000256" key="2">
    <source>
        <dbReference type="ARBA" id="ARBA00022737"/>
    </source>
</evidence>
<dbReference type="InterPro" id="IPR035309">
    <property type="entry name" value="PSME4"/>
</dbReference>
<dbReference type="InterPro" id="IPR016024">
    <property type="entry name" value="ARM-type_fold"/>
</dbReference>
<feature type="domain" description="Proteasome activator complex subunit 4 C-terminal" evidence="5">
    <location>
        <begin position="1618"/>
        <end position="1704"/>
    </location>
</feature>
<dbReference type="EMBL" id="HACM01001528">
    <property type="protein sequence ID" value="CRZ01970.1"/>
    <property type="molecule type" value="Transcribed_RNA"/>
</dbReference>
<evidence type="ECO:0008006" key="8">
    <source>
        <dbReference type="Google" id="ProtNLM"/>
    </source>
</evidence>
<dbReference type="GO" id="GO:0005634">
    <property type="term" value="C:nucleus"/>
    <property type="evidence" value="ECO:0007669"/>
    <property type="project" value="TreeGrafter"/>
</dbReference>
<dbReference type="PANTHER" id="PTHR32170:SF3">
    <property type="entry name" value="PROTEASOME ACTIVATOR COMPLEX SUBUNIT 4"/>
    <property type="match status" value="1"/>
</dbReference>
<dbReference type="GO" id="GO:0005829">
    <property type="term" value="C:cytosol"/>
    <property type="evidence" value="ECO:0007669"/>
    <property type="project" value="TreeGrafter"/>
</dbReference>
<proteinExistence type="inferred from homology"/>
<dbReference type="GO" id="GO:0010499">
    <property type="term" value="P:proteasomal ubiquitin-independent protein catabolic process"/>
    <property type="evidence" value="ECO:0007669"/>
    <property type="project" value="TreeGrafter"/>
</dbReference>
<organism evidence="7">
    <name type="scientific">Spongospora subterranea</name>
    <dbReference type="NCBI Taxonomy" id="70186"/>
    <lineage>
        <taxon>Eukaryota</taxon>
        <taxon>Sar</taxon>
        <taxon>Rhizaria</taxon>
        <taxon>Endomyxa</taxon>
        <taxon>Phytomyxea</taxon>
        <taxon>Plasmodiophorida</taxon>
        <taxon>Plasmodiophoridae</taxon>
        <taxon>Spongospora</taxon>
    </lineage>
</organism>
<dbReference type="InterPro" id="IPR021843">
    <property type="entry name" value="PSME4_C"/>
</dbReference>
<dbReference type="PANTHER" id="PTHR32170">
    <property type="entry name" value="PROTEASOME ACTIVATOR COMPLEX SUBUNIT 4"/>
    <property type="match status" value="1"/>
</dbReference>
<accession>A0A0H5QIQ9</accession>
<evidence type="ECO:0000256" key="1">
    <source>
        <dbReference type="ARBA" id="ARBA00005739"/>
    </source>
</evidence>
<evidence type="ECO:0000256" key="4">
    <source>
        <dbReference type="ARBA" id="ARBA00023204"/>
    </source>
</evidence>
<evidence type="ECO:0000259" key="5">
    <source>
        <dbReference type="Pfam" id="PF11919"/>
    </source>
</evidence>
<evidence type="ECO:0000313" key="7">
    <source>
        <dbReference type="EMBL" id="CRZ01970.1"/>
    </source>
</evidence>
<keyword evidence="4" id="KW-0234">DNA repair</keyword>